<accession>A0A4D6XWX8</accession>
<dbReference type="UniPathway" id="UPA00248">
    <property type="reaction ID" value="UER00314"/>
</dbReference>
<dbReference type="InterPro" id="IPR001045">
    <property type="entry name" value="Spermi_synthase"/>
</dbReference>
<dbReference type="PROSITE" id="PS51006">
    <property type="entry name" value="PABS_2"/>
    <property type="match status" value="1"/>
</dbReference>
<dbReference type="SUPFAM" id="SSF53335">
    <property type="entry name" value="S-adenosyl-L-methionine-dependent methyltransferases"/>
    <property type="match status" value="1"/>
</dbReference>
<feature type="binding site" evidence="5">
    <location>
        <position position="88"/>
    </location>
    <ligand>
        <name>spermidine</name>
        <dbReference type="ChEBI" id="CHEBI:57834"/>
    </ligand>
</feature>
<gene>
    <name evidence="5" type="primary">speE</name>
    <name evidence="10" type="ORF">D9V67_01070</name>
</gene>
<sequence>MADQQTWHEKLYCHLGQYFLIDKLLYKTKTQYHKVIIFENSIFGKVMAIDDIVQTTEKDEFIYHEMLTHIPIFSHGSIKNVLIIGGGDGGILREVCKHKHIKSITMVEIDINIIALCKKYFPNHSQNAYQDYRLKLIIDDGLNFTKQTKEKFDLIISDSTDPISYGKNLFRSEFYFNCKNCLHENGIFVAQNGVFFLQKNETITTYKKLKKYFCDTKFYHATIPTYYGGVMIFAWGTNNIELSKKSNFKNLQSRIKSTKLAFNYYNSKIHISSFYLPQYILNALNES</sequence>
<dbReference type="EC" id="2.5.1.16" evidence="5"/>
<dbReference type="AlphaFoldDB" id="A0A4D6XWX8"/>
<feature type="binding site" evidence="5">
    <location>
        <begin position="158"/>
        <end position="161"/>
    </location>
    <ligand>
        <name>spermidine</name>
        <dbReference type="ChEBI" id="CHEBI:57834"/>
    </ligand>
</feature>
<organism evidence="10 11">
    <name type="scientific">Buchnera aphidicola</name>
    <name type="common">Brachycaudus cardui</name>
    <dbReference type="NCBI Taxonomy" id="557993"/>
    <lineage>
        <taxon>Bacteria</taxon>
        <taxon>Pseudomonadati</taxon>
        <taxon>Pseudomonadota</taxon>
        <taxon>Gammaproteobacteria</taxon>
        <taxon>Enterobacterales</taxon>
        <taxon>Erwiniaceae</taxon>
        <taxon>Buchnera</taxon>
    </lineage>
</organism>
<dbReference type="InterPro" id="IPR030373">
    <property type="entry name" value="PABS_CS"/>
</dbReference>
<reference evidence="10 11" key="1">
    <citation type="submission" date="2018-12" db="EMBL/GenBank/DDBJ databases">
        <authorList>
            <person name="Chong R.A."/>
        </authorList>
    </citation>
    <scope>NUCLEOTIDE SEQUENCE [LARGE SCALE GENOMIC DNA]</scope>
    <source>
        <strain evidence="10 11">Bca</strain>
    </source>
</reference>
<evidence type="ECO:0000259" key="9">
    <source>
        <dbReference type="PROSITE" id="PS51006"/>
    </source>
</evidence>
<dbReference type="InterPro" id="IPR037163">
    <property type="entry name" value="Spermidine_synt_N_sf"/>
</dbReference>
<evidence type="ECO:0000256" key="1">
    <source>
        <dbReference type="ARBA" id="ARBA00007867"/>
    </source>
</evidence>
<dbReference type="InterPro" id="IPR030374">
    <property type="entry name" value="PABS"/>
</dbReference>
<evidence type="ECO:0000256" key="5">
    <source>
        <dbReference type="HAMAP-Rule" id="MF_00198"/>
    </source>
</evidence>
<comment type="catalytic activity">
    <reaction evidence="5 8">
        <text>S-adenosyl 3-(methylsulfanyl)propylamine + putrescine = S-methyl-5'-thioadenosine + spermidine + H(+)</text>
        <dbReference type="Rhea" id="RHEA:12721"/>
        <dbReference type="ChEBI" id="CHEBI:15378"/>
        <dbReference type="ChEBI" id="CHEBI:17509"/>
        <dbReference type="ChEBI" id="CHEBI:57443"/>
        <dbReference type="ChEBI" id="CHEBI:57834"/>
        <dbReference type="ChEBI" id="CHEBI:326268"/>
        <dbReference type="EC" id="2.5.1.16"/>
    </reaction>
</comment>
<dbReference type="Pfam" id="PF17284">
    <property type="entry name" value="Spermine_synt_N"/>
    <property type="match status" value="1"/>
</dbReference>
<evidence type="ECO:0000256" key="7">
    <source>
        <dbReference type="RuleBase" id="RU003836"/>
    </source>
</evidence>
<evidence type="ECO:0000313" key="11">
    <source>
        <dbReference type="Proteomes" id="UP000298594"/>
    </source>
</evidence>
<dbReference type="GO" id="GO:0005829">
    <property type="term" value="C:cytosol"/>
    <property type="evidence" value="ECO:0007669"/>
    <property type="project" value="TreeGrafter"/>
</dbReference>
<comment type="subunit">
    <text evidence="5">Homodimer or homotetramer.</text>
</comment>
<keyword evidence="3 5" id="KW-0745">Spermidine biosynthesis</keyword>
<dbReference type="InterPro" id="IPR029063">
    <property type="entry name" value="SAM-dependent_MTases_sf"/>
</dbReference>
<evidence type="ECO:0000256" key="2">
    <source>
        <dbReference type="ARBA" id="ARBA00022679"/>
    </source>
</evidence>
<evidence type="ECO:0000256" key="8">
    <source>
        <dbReference type="RuleBase" id="RU003837"/>
    </source>
</evidence>
<dbReference type="GO" id="GO:0004766">
    <property type="term" value="F:spermidine synthase activity"/>
    <property type="evidence" value="ECO:0007669"/>
    <property type="project" value="UniProtKB-UniRule"/>
</dbReference>
<feature type="domain" description="PABS" evidence="9">
    <location>
        <begin position="5"/>
        <end position="238"/>
    </location>
</feature>
<dbReference type="PROSITE" id="PS01330">
    <property type="entry name" value="PABS_1"/>
    <property type="match status" value="1"/>
</dbReference>
<feature type="active site" description="Proton acceptor" evidence="5 6">
    <location>
        <position position="158"/>
    </location>
</feature>
<feature type="binding site" evidence="5">
    <location>
        <position position="64"/>
    </location>
    <ligand>
        <name>spermidine</name>
        <dbReference type="ChEBI" id="CHEBI:57834"/>
    </ligand>
</feature>
<dbReference type="EMBL" id="CP034879">
    <property type="protein sequence ID" value="QCI20357.1"/>
    <property type="molecule type" value="Genomic_DNA"/>
</dbReference>
<keyword evidence="2 5" id="KW-0808">Transferase</keyword>
<dbReference type="RefSeq" id="WP_158359256.1">
    <property type="nucleotide sequence ID" value="NZ_CP034879.1"/>
</dbReference>
<protein>
    <recommendedName>
        <fullName evidence="5">Polyamine aminopropyltransferase</fullName>
    </recommendedName>
    <alternativeName>
        <fullName evidence="5">Putrescine aminopropyltransferase</fullName>
        <shortName evidence="5">PAPT</shortName>
    </alternativeName>
    <alternativeName>
        <fullName evidence="5">Spermidine synthase</fullName>
        <shortName evidence="5">SPDS</shortName>
        <shortName evidence="5">SPDSY</shortName>
        <ecNumber evidence="5">2.5.1.16</ecNumber>
    </alternativeName>
</protein>
<dbReference type="PANTHER" id="PTHR11558:SF11">
    <property type="entry name" value="SPERMIDINE SYNTHASE"/>
    <property type="match status" value="1"/>
</dbReference>
<dbReference type="Proteomes" id="UP000298594">
    <property type="component" value="Chromosome"/>
</dbReference>
<feature type="binding site" evidence="5">
    <location>
        <position position="108"/>
    </location>
    <ligand>
        <name>S-methyl-5'-thioadenosine</name>
        <dbReference type="ChEBI" id="CHEBI:17509"/>
    </ligand>
</feature>
<dbReference type="InterPro" id="IPR035246">
    <property type="entry name" value="Spermidine_synt_N"/>
</dbReference>
<comment type="caution">
    <text evidence="5">Lacks conserved residue(s) required for the propagation of feature annotation.</text>
</comment>
<dbReference type="PANTHER" id="PTHR11558">
    <property type="entry name" value="SPERMIDINE/SPERMINE SYNTHASE"/>
    <property type="match status" value="1"/>
</dbReference>
<comment type="pathway">
    <text evidence="5">Amine and polyamine biosynthesis; spermidine biosynthesis; spermidine from putrescine: step 1/1.</text>
</comment>
<dbReference type="NCBIfam" id="TIGR00417">
    <property type="entry name" value="speE"/>
    <property type="match status" value="1"/>
</dbReference>
<reference evidence="10 11" key="2">
    <citation type="submission" date="2019-05" db="EMBL/GenBank/DDBJ databases">
        <title>Genome evolution of the obligate endosymbiont Buchnera aphidicola.</title>
        <authorList>
            <person name="Moran N.A."/>
        </authorList>
    </citation>
    <scope>NUCLEOTIDE SEQUENCE [LARGE SCALE GENOMIC DNA]</scope>
    <source>
        <strain evidence="10 11">Bca</strain>
    </source>
</reference>
<dbReference type="OrthoDB" id="9793120at2"/>
<dbReference type="HAMAP" id="MF_00198">
    <property type="entry name" value="Spermidine_synth"/>
    <property type="match status" value="1"/>
</dbReference>
<comment type="similarity">
    <text evidence="1 5 7">Belongs to the spermidine/spermine synthase family.</text>
</comment>
<comment type="function">
    <text evidence="5">Catalyzes the irreversible transfer of a propylamine group from the amino donor S-adenosylmethioninamine (decarboxy-AdoMet) to putrescine (1,4-diaminobutane) to yield spermidine.</text>
</comment>
<keyword evidence="4 5" id="KW-0620">Polyamine biosynthesis</keyword>
<dbReference type="Gene3D" id="2.30.140.10">
    <property type="entry name" value="Spermidine synthase, tetramerisation domain"/>
    <property type="match status" value="1"/>
</dbReference>
<evidence type="ECO:0000313" key="10">
    <source>
        <dbReference type="EMBL" id="QCI20357.1"/>
    </source>
</evidence>
<dbReference type="Gene3D" id="3.40.50.150">
    <property type="entry name" value="Vaccinia Virus protein VP39"/>
    <property type="match status" value="1"/>
</dbReference>
<evidence type="ECO:0000256" key="6">
    <source>
        <dbReference type="PROSITE-ProRule" id="PRU00354"/>
    </source>
</evidence>
<dbReference type="CDD" id="cd02440">
    <property type="entry name" value="AdoMet_MTases"/>
    <property type="match status" value="1"/>
</dbReference>
<dbReference type="Pfam" id="PF01564">
    <property type="entry name" value="Spermine_synth"/>
    <property type="match status" value="1"/>
</dbReference>
<dbReference type="GO" id="GO:0008295">
    <property type="term" value="P:spermidine biosynthetic process"/>
    <property type="evidence" value="ECO:0007669"/>
    <property type="project" value="UniProtKB-UniRule"/>
</dbReference>
<proteinExistence type="inferred from homology"/>
<feature type="binding site" evidence="5">
    <location>
        <begin position="140"/>
        <end position="141"/>
    </location>
    <ligand>
        <name>S-methyl-5'-thioadenosine</name>
        <dbReference type="ChEBI" id="CHEBI:17509"/>
    </ligand>
</feature>
<evidence type="ECO:0000256" key="4">
    <source>
        <dbReference type="ARBA" id="ARBA00023115"/>
    </source>
</evidence>
<evidence type="ECO:0000256" key="3">
    <source>
        <dbReference type="ARBA" id="ARBA00023066"/>
    </source>
</evidence>
<dbReference type="NCBIfam" id="NF002010">
    <property type="entry name" value="PRK00811.1"/>
    <property type="match status" value="1"/>
</dbReference>
<name>A0A4D6XWX8_9GAMM</name>